<sequence length="213" mass="23609">MWLVFCRESEGRLGGFAGKEKNESKLEQIKASVILPFYSFSSQESISRTHPMEYAVPPPQTTQSPEQTFKTTTPEDIMPLEIGGGADDPQSPPKETQFAGTENLMSLSDLSAGFQRCSEFASGRRSVDANHRPSQEPPLSPELTPFDYASARRNFKFGAVGGEGDDGRLPAARDARKGFRSSRKDGEERERGQQPRRRQAFPPSGNRSATYRC</sequence>
<gene>
    <name evidence="2" type="ORF">KSP40_PGU020771</name>
</gene>
<evidence type="ECO:0000313" key="2">
    <source>
        <dbReference type="EMBL" id="KAK8962587.1"/>
    </source>
</evidence>
<feature type="region of interest" description="Disordered" evidence="1">
    <location>
        <begin position="121"/>
        <end position="213"/>
    </location>
</feature>
<accession>A0ABR2MFE0</accession>
<evidence type="ECO:0000256" key="1">
    <source>
        <dbReference type="SAM" id="MobiDB-lite"/>
    </source>
</evidence>
<comment type="caution">
    <text evidence="2">The sequence shown here is derived from an EMBL/GenBank/DDBJ whole genome shotgun (WGS) entry which is preliminary data.</text>
</comment>
<feature type="compositionally biased region" description="Basic and acidic residues" evidence="1">
    <location>
        <begin position="165"/>
        <end position="193"/>
    </location>
</feature>
<feature type="compositionally biased region" description="Basic and acidic residues" evidence="1">
    <location>
        <begin position="125"/>
        <end position="134"/>
    </location>
</feature>
<feature type="region of interest" description="Disordered" evidence="1">
    <location>
        <begin position="76"/>
        <end position="101"/>
    </location>
</feature>
<evidence type="ECO:0000313" key="3">
    <source>
        <dbReference type="Proteomes" id="UP001412067"/>
    </source>
</evidence>
<keyword evidence="3" id="KW-1185">Reference proteome</keyword>
<name>A0ABR2MFE0_9ASPA</name>
<reference evidence="2 3" key="1">
    <citation type="journal article" date="2022" name="Nat. Plants">
        <title>Genomes of leafy and leafless Platanthera orchids illuminate the evolution of mycoheterotrophy.</title>
        <authorList>
            <person name="Li M.H."/>
            <person name="Liu K.W."/>
            <person name="Li Z."/>
            <person name="Lu H.C."/>
            <person name="Ye Q.L."/>
            <person name="Zhang D."/>
            <person name="Wang J.Y."/>
            <person name="Li Y.F."/>
            <person name="Zhong Z.M."/>
            <person name="Liu X."/>
            <person name="Yu X."/>
            <person name="Liu D.K."/>
            <person name="Tu X.D."/>
            <person name="Liu B."/>
            <person name="Hao Y."/>
            <person name="Liao X.Y."/>
            <person name="Jiang Y.T."/>
            <person name="Sun W.H."/>
            <person name="Chen J."/>
            <person name="Chen Y.Q."/>
            <person name="Ai Y."/>
            <person name="Zhai J.W."/>
            <person name="Wu S.S."/>
            <person name="Zhou Z."/>
            <person name="Hsiao Y.Y."/>
            <person name="Wu W.L."/>
            <person name="Chen Y.Y."/>
            <person name="Lin Y.F."/>
            <person name="Hsu J.L."/>
            <person name="Li C.Y."/>
            <person name="Wang Z.W."/>
            <person name="Zhao X."/>
            <person name="Zhong W.Y."/>
            <person name="Ma X.K."/>
            <person name="Ma L."/>
            <person name="Huang J."/>
            <person name="Chen G.Z."/>
            <person name="Huang M.Z."/>
            <person name="Huang L."/>
            <person name="Peng D.H."/>
            <person name="Luo Y.B."/>
            <person name="Zou S.Q."/>
            <person name="Chen S.P."/>
            <person name="Lan S."/>
            <person name="Tsai W.C."/>
            <person name="Van de Peer Y."/>
            <person name="Liu Z.J."/>
        </authorList>
    </citation>
    <scope>NUCLEOTIDE SEQUENCE [LARGE SCALE GENOMIC DNA]</scope>
    <source>
        <strain evidence="2">Lor288</strain>
    </source>
</reference>
<proteinExistence type="predicted"/>
<dbReference type="EMBL" id="JBBWWR010000008">
    <property type="protein sequence ID" value="KAK8962587.1"/>
    <property type="molecule type" value="Genomic_DNA"/>
</dbReference>
<organism evidence="2 3">
    <name type="scientific">Platanthera guangdongensis</name>
    <dbReference type="NCBI Taxonomy" id="2320717"/>
    <lineage>
        <taxon>Eukaryota</taxon>
        <taxon>Viridiplantae</taxon>
        <taxon>Streptophyta</taxon>
        <taxon>Embryophyta</taxon>
        <taxon>Tracheophyta</taxon>
        <taxon>Spermatophyta</taxon>
        <taxon>Magnoliopsida</taxon>
        <taxon>Liliopsida</taxon>
        <taxon>Asparagales</taxon>
        <taxon>Orchidaceae</taxon>
        <taxon>Orchidoideae</taxon>
        <taxon>Orchideae</taxon>
        <taxon>Orchidinae</taxon>
        <taxon>Platanthera</taxon>
    </lineage>
</organism>
<protein>
    <submittedName>
        <fullName evidence="2">Uncharacterized protein</fullName>
    </submittedName>
</protein>
<dbReference type="Proteomes" id="UP001412067">
    <property type="component" value="Unassembled WGS sequence"/>
</dbReference>